<evidence type="ECO:0000256" key="2">
    <source>
        <dbReference type="ARBA" id="ARBA00022438"/>
    </source>
</evidence>
<sequence length="406" mass="42256">DVWLVGRKDRLVAAALELSAAVGQPAIVQQAEGMSAGYAGSRKEVVWSTGGELRKAVLVALPEAGRYVAPCRPDVISKQLHGLLAGQDVVLAVAEDDVLAAGLAVARCLPPYSAQSKPREASDCQVGFHGCAPQAQLLAKLQVLAESIRVAQGLVDMPPNLVHPMSFKDFALEALKGVDGLTYDVIEGAELAERGYGLLHAVGQGSGPARPPCLLTITHPGDGSGQKGVALVGKGITFDTGGAALKPREGMCGMKRDMGGAAGCFGAFLAAARSGGLPSGRPLHLVLCLAENAIGERCFVQDDILVGYSGLTVEINNTDAEGRLVLSDGVAHVAKHLDCELVVDIRHGHAHGGAGHLHGEPPRHGAGERRGPGERHRLGGPRLGRPRAPWHLRAGAATARVRLEVR</sequence>
<keyword evidence="2" id="KW-0031">Aminopeptidase</keyword>
<evidence type="ECO:0000313" key="7">
    <source>
        <dbReference type="EMBL" id="CAK0885453.1"/>
    </source>
</evidence>
<dbReference type="InterPro" id="IPR011356">
    <property type="entry name" value="Leucine_aapep/pepB"/>
</dbReference>
<feature type="compositionally biased region" description="Basic and acidic residues" evidence="5">
    <location>
        <begin position="357"/>
        <end position="377"/>
    </location>
</feature>
<dbReference type="Pfam" id="PF00883">
    <property type="entry name" value="Peptidase_M17"/>
    <property type="match status" value="1"/>
</dbReference>
<feature type="domain" description="Cytosol aminopeptidase" evidence="6">
    <location>
        <begin position="317"/>
        <end position="324"/>
    </location>
</feature>
<keyword evidence="3" id="KW-0645">Protease</keyword>
<dbReference type="PANTHER" id="PTHR11963:SF48">
    <property type="entry name" value="DIPEPTIDASE B, ISOFORM A"/>
    <property type="match status" value="1"/>
</dbReference>
<dbReference type="Gene3D" id="3.40.50.10590">
    <property type="entry name" value="Zn-dependent exopeptidases"/>
    <property type="match status" value="1"/>
</dbReference>
<keyword evidence="8" id="KW-1185">Reference proteome</keyword>
<dbReference type="Proteomes" id="UP001189429">
    <property type="component" value="Unassembled WGS sequence"/>
</dbReference>
<accession>A0ABN9WKA4</accession>
<dbReference type="InterPro" id="IPR000819">
    <property type="entry name" value="Peptidase_M17_C"/>
</dbReference>
<evidence type="ECO:0000259" key="6">
    <source>
        <dbReference type="PROSITE" id="PS00631"/>
    </source>
</evidence>
<dbReference type="PROSITE" id="PS00631">
    <property type="entry name" value="CYTOSOL_AP"/>
    <property type="match status" value="1"/>
</dbReference>
<evidence type="ECO:0000313" key="8">
    <source>
        <dbReference type="Proteomes" id="UP001189429"/>
    </source>
</evidence>
<keyword evidence="4" id="KW-0378">Hydrolase</keyword>
<comment type="caution">
    <text evidence="7">The sequence shown here is derived from an EMBL/GenBank/DDBJ whole genome shotgun (WGS) entry which is preliminary data.</text>
</comment>
<dbReference type="Gene3D" id="3.40.630.10">
    <property type="entry name" value="Zn peptidases"/>
    <property type="match status" value="1"/>
</dbReference>
<reference evidence="7" key="1">
    <citation type="submission" date="2023-10" db="EMBL/GenBank/DDBJ databases">
        <authorList>
            <person name="Chen Y."/>
            <person name="Shah S."/>
            <person name="Dougan E. K."/>
            <person name="Thang M."/>
            <person name="Chan C."/>
        </authorList>
    </citation>
    <scope>NUCLEOTIDE SEQUENCE [LARGE SCALE GENOMIC DNA]</scope>
</reference>
<comment type="similarity">
    <text evidence="1">Belongs to the peptidase M17 family.</text>
</comment>
<dbReference type="EMBL" id="CAUYUJ010018672">
    <property type="protein sequence ID" value="CAK0885453.1"/>
    <property type="molecule type" value="Genomic_DNA"/>
</dbReference>
<proteinExistence type="inferred from homology"/>
<evidence type="ECO:0000256" key="4">
    <source>
        <dbReference type="ARBA" id="ARBA00022801"/>
    </source>
</evidence>
<evidence type="ECO:0000256" key="3">
    <source>
        <dbReference type="ARBA" id="ARBA00022670"/>
    </source>
</evidence>
<name>A0ABN9WKA4_9DINO</name>
<dbReference type="PRINTS" id="PR00481">
    <property type="entry name" value="LAMNOPPTDASE"/>
</dbReference>
<feature type="non-terminal residue" evidence="7">
    <location>
        <position position="1"/>
    </location>
</feature>
<organism evidence="7 8">
    <name type="scientific">Prorocentrum cordatum</name>
    <dbReference type="NCBI Taxonomy" id="2364126"/>
    <lineage>
        <taxon>Eukaryota</taxon>
        <taxon>Sar</taxon>
        <taxon>Alveolata</taxon>
        <taxon>Dinophyceae</taxon>
        <taxon>Prorocentrales</taxon>
        <taxon>Prorocentraceae</taxon>
        <taxon>Prorocentrum</taxon>
    </lineage>
</organism>
<dbReference type="PANTHER" id="PTHR11963">
    <property type="entry name" value="LEUCINE AMINOPEPTIDASE-RELATED"/>
    <property type="match status" value="1"/>
</dbReference>
<gene>
    <name evidence="7" type="ORF">PCOR1329_LOCUS67069</name>
</gene>
<dbReference type="SUPFAM" id="SSF53187">
    <property type="entry name" value="Zn-dependent exopeptidases"/>
    <property type="match status" value="1"/>
</dbReference>
<feature type="region of interest" description="Disordered" evidence="5">
    <location>
        <begin position="350"/>
        <end position="388"/>
    </location>
</feature>
<evidence type="ECO:0000256" key="1">
    <source>
        <dbReference type="ARBA" id="ARBA00009528"/>
    </source>
</evidence>
<evidence type="ECO:0000256" key="5">
    <source>
        <dbReference type="SAM" id="MobiDB-lite"/>
    </source>
</evidence>
<protein>
    <recommendedName>
        <fullName evidence="6">Cytosol aminopeptidase domain-containing protein</fullName>
    </recommendedName>
</protein>